<dbReference type="PANTHER" id="PTHR33064">
    <property type="entry name" value="POL PROTEIN"/>
    <property type="match status" value="1"/>
</dbReference>
<dbReference type="InterPro" id="IPR000477">
    <property type="entry name" value="RT_dom"/>
</dbReference>
<dbReference type="GO" id="GO:0003964">
    <property type="term" value="F:RNA-directed DNA polymerase activity"/>
    <property type="evidence" value="ECO:0007669"/>
    <property type="project" value="UniProtKB-KW"/>
</dbReference>
<dbReference type="Pfam" id="PF17917">
    <property type="entry name" value="RT_RNaseH"/>
    <property type="match status" value="1"/>
</dbReference>
<evidence type="ECO:0000256" key="6">
    <source>
        <dbReference type="ARBA" id="ARBA00022759"/>
    </source>
</evidence>
<dbReference type="PANTHER" id="PTHR33064:SF37">
    <property type="entry name" value="RIBONUCLEASE H"/>
    <property type="match status" value="1"/>
</dbReference>
<evidence type="ECO:0000256" key="9">
    <source>
        <dbReference type="SAM" id="MobiDB-lite"/>
    </source>
</evidence>
<accession>A0A6A3JTS5</accession>
<comment type="caution">
    <text evidence="11">The sequence shown here is derived from an EMBL/GenBank/DDBJ whole genome shotgun (WGS) entry which is preliminary data.</text>
</comment>
<evidence type="ECO:0000256" key="7">
    <source>
        <dbReference type="ARBA" id="ARBA00022801"/>
    </source>
</evidence>
<name>A0A6A3JTS5_9STRA</name>
<dbReference type="Pfam" id="PF00078">
    <property type="entry name" value="RVT_1"/>
    <property type="match status" value="1"/>
</dbReference>
<dbReference type="EMBL" id="QXFV01001877">
    <property type="protein sequence ID" value="KAE8996707.1"/>
    <property type="molecule type" value="Genomic_DNA"/>
</dbReference>
<sequence>MPAASRTVTINGVLELPCCPDSGSDHTVISRSHWDLLIAADPNTQALLHVLIHTAAGPVEPAEAVPCLVVDMDDDEFIIGRDLLGIDVDRQLEQLATHRDDETSGDPFSLEADEPPAERQAATDDEVRAAVEVRIERALQHGFPPDKVDKLRLIVFAYDVWRLELRDDPPARCRSNRWASPVLPVKKSQELMDLRQTTDYREINSVAEVMAAVMPILSLLPLAEFCQEWMSYMTDEKIFTPRRVPQGCSDAAIHFQKTMEKCFATLLYKHLLVWIDDLLLYADDIDTYLDKLAELFSLLNDFGLKLSVKKSSLYQTEAKWCGKIIDANGVRHDPTRIESLRAMAYPSLPLQRKLDTALASTRRTKCAAADISVTLNDDERAAFDKVKDMLASAATLAFPDDTATTCLFTDASDVGWAVIVTQVKNYDIKLNWTVIEKEAFPITHACDKLDYLLLRPQGFRIFCDHRNLIHVFAPDEHVKKHVKGKLLRWAMKLMNYTYVIEHIAGPQNVWADMISRWAGNHDPVATTIKRVRAETPGEPNQHGETTEEVNPEVAEPIISTLRPLDDANFIWPTFDAIIEAQSASHPPSGAERTHDGVFRLRGRIWIPAEAAGLLQRLCIIAHCGAQGHRGGAAMAEHLRRLLAIDNLDTKVAAFVRQCRLCLHSKGGTSSPGLEVKR</sequence>
<dbReference type="GO" id="GO:0004190">
    <property type="term" value="F:aspartic-type endopeptidase activity"/>
    <property type="evidence" value="ECO:0007669"/>
    <property type="project" value="UniProtKB-KW"/>
</dbReference>
<keyword evidence="6" id="KW-0255">Endonuclease</keyword>
<proteinExistence type="predicted"/>
<evidence type="ECO:0000313" key="11">
    <source>
        <dbReference type="EMBL" id="KAE8996707.1"/>
    </source>
</evidence>
<feature type="region of interest" description="Disordered" evidence="9">
    <location>
        <begin position="97"/>
        <end position="124"/>
    </location>
</feature>
<keyword evidence="2" id="KW-0808">Transferase</keyword>
<keyword evidence="3" id="KW-0548">Nucleotidyltransferase</keyword>
<dbReference type="GO" id="GO:0004519">
    <property type="term" value="F:endonuclease activity"/>
    <property type="evidence" value="ECO:0007669"/>
    <property type="project" value="UniProtKB-KW"/>
</dbReference>
<dbReference type="AlphaFoldDB" id="A0A6A3JTS5"/>
<dbReference type="Gene3D" id="3.30.70.270">
    <property type="match status" value="1"/>
</dbReference>
<evidence type="ECO:0000256" key="4">
    <source>
        <dbReference type="ARBA" id="ARBA00022722"/>
    </source>
</evidence>
<evidence type="ECO:0000259" key="10">
    <source>
        <dbReference type="PROSITE" id="PS50878"/>
    </source>
</evidence>
<feature type="domain" description="Reverse transcriptase" evidence="10">
    <location>
        <begin position="117"/>
        <end position="325"/>
    </location>
</feature>
<protein>
    <recommendedName>
        <fullName evidence="10">Reverse transcriptase domain-containing protein</fullName>
    </recommendedName>
</protein>
<evidence type="ECO:0000256" key="3">
    <source>
        <dbReference type="ARBA" id="ARBA00022695"/>
    </source>
</evidence>
<keyword evidence="4" id="KW-0540">Nuclease</keyword>
<keyword evidence="8" id="KW-0695">RNA-directed DNA polymerase</keyword>
<dbReference type="SUPFAM" id="SSF56672">
    <property type="entry name" value="DNA/RNA polymerases"/>
    <property type="match status" value="1"/>
</dbReference>
<dbReference type="CDD" id="cd09274">
    <property type="entry name" value="RNase_HI_RT_Ty3"/>
    <property type="match status" value="1"/>
</dbReference>
<dbReference type="GO" id="GO:0006508">
    <property type="term" value="P:proteolysis"/>
    <property type="evidence" value="ECO:0007669"/>
    <property type="project" value="UniProtKB-KW"/>
</dbReference>
<dbReference type="Proteomes" id="UP000429607">
    <property type="component" value="Unassembled WGS sequence"/>
</dbReference>
<keyword evidence="5" id="KW-0064">Aspartyl protease</keyword>
<keyword evidence="7" id="KW-0378">Hydrolase</keyword>
<evidence type="ECO:0000256" key="8">
    <source>
        <dbReference type="ARBA" id="ARBA00022918"/>
    </source>
</evidence>
<dbReference type="InterPro" id="IPR043502">
    <property type="entry name" value="DNA/RNA_pol_sf"/>
</dbReference>
<gene>
    <name evidence="11" type="ORF">PR001_g19780</name>
</gene>
<dbReference type="InterPro" id="IPR043128">
    <property type="entry name" value="Rev_trsase/Diguanyl_cyclase"/>
</dbReference>
<evidence type="ECO:0000256" key="5">
    <source>
        <dbReference type="ARBA" id="ARBA00022750"/>
    </source>
</evidence>
<dbReference type="InterPro" id="IPR051320">
    <property type="entry name" value="Viral_Replic_Matur_Polypro"/>
</dbReference>
<evidence type="ECO:0000313" key="12">
    <source>
        <dbReference type="Proteomes" id="UP000429607"/>
    </source>
</evidence>
<organism evidence="11 12">
    <name type="scientific">Phytophthora rubi</name>
    <dbReference type="NCBI Taxonomy" id="129364"/>
    <lineage>
        <taxon>Eukaryota</taxon>
        <taxon>Sar</taxon>
        <taxon>Stramenopiles</taxon>
        <taxon>Oomycota</taxon>
        <taxon>Peronosporomycetes</taxon>
        <taxon>Peronosporales</taxon>
        <taxon>Peronosporaceae</taxon>
        <taxon>Phytophthora</taxon>
    </lineage>
</organism>
<reference evidence="11 12" key="1">
    <citation type="submission" date="2018-09" db="EMBL/GenBank/DDBJ databases">
        <title>Genomic investigation of the strawberry pathogen Phytophthora fragariae indicates pathogenicity is determined by transcriptional variation in three key races.</title>
        <authorList>
            <person name="Adams T.M."/>
            <person name="Armitage A.D."/>
            <person name="Sobczyk M.K."/>
            <person name="Bates H.J."/>
            <person name="Dunwell J.M."/>
            <person name="Nellist C.F."/>
            <person name="Harrison R.J."/>
        </authorList>
    </citation>
    <scope>NUCLEOTIDE SEQUENCE [LARGE SCALE GENOMIC DNA]</scope>
    <source>
        <strain evidence="11 12">SCRP249</strain>
    </source>
</reference>
<dbReference type="InterPro" id="IPR041373">
    <property type="entry name" value="RT_RNaseH"/>
</dbReference>
<keyword evidence="1" id="KW-0645">Protease</keyword>
<evidence type="ECO:0000256" key="1">
    <source>
        <dbReference type="ARBA" id="ARBA00022670"/>
    </source>
</evidence>
<evidence type="ECO:0000256" key="2">
    <source>
        <dbReference type="ARBA" id="ARBA00022679"/>
    </source>
</evidence>
<dbReference type="PROSITE" id="PS50878">
    <property type="entry name" value="RT_POL"/>
    <property type="match status" value="1"/>
</dbReference>